<organism evidence="2 3">
    <name type="scientific">Rivibacter subsaxonicus</name>
    <dbReference type="NCBI Taxonomy" id="457575"/>
    <lineage>
        <taxon>Bacteria</taxon>
        <taxon>Pseudomonadati</taxon>
        <taxon>Pseudomonadota</taxon>
        <taxon>Betaproteobacteria</taxon>
        <taxon>Burkholderiales</taxon>
        <taxon>Rivibacter</taxon>
    </lineage>
</organism>
<accession>A0A4Q7VXH0</accession>
<name>A0A4Q7VXH0_9BURK</name>
<dbReference type="AlphaFoldDB" id="A0A4Q7VXH0"/>
<keyword evidence="1" id="KW-1133">Transmembrane helix</keyword>
<dbReference type="RefSeq" id="WP_130431655.1">
    <property type="nucleotide sequence ID" value="NZ_SHKP01000005.1"/>
</dbReference>
<evidence type="ECO:0000313" key="2">
    <source>
        <dbReference type="EMBL" id="RZU01255.1"/>
    </source>
</evidence>
<dbReference type="Proteomes" id="UP000293671">
    <property type="component" value="Unassembled WGS sequence"/>
</dbReference>
<reference evidence="2 3" key="1">
    <citation type="submission" date="2019-02" db="EMBL/GenBank/DDBJ databases">
        <title>Genomic Encyclopedia of Type Strains, Phase IV (KMG-IV): sequencing the most valuable type-strain genomes for metagenomic binning, comparative biology and taxonomic classification.</title>
        <authorList>
            <person name="Goeker M."/>
        </authorList>
    </citation>
    <scope>NUCLEOTIDE SEQUENCE [LARGE SCALE GENOMIC DNA]</scope>
    <source>
        <strain evidence="2 3">DSM 19570</strain>
    </source>
</reference>
<sequence length="109" mass="11771">MSSTPIPPRRLWWLAAGFVVWCIALVVLCALHAVGCAFGWPAATLRWSLVLVFAAHLVVIGWMWRSAARDARSGPRGSFLRETVVWTAIAAFASTVLALGPPLLLTACV</sequence>
<evidence type="ECO:0000313" key="3">
    <source>
        <dbReference type="Proteomes" id="UP000293671"/>
    </source>
</evidence>
<feature type="transmembrane region" description="Helical" evidence="1">
    <location>
        <begin position="12"/>
        <end position="40"/>
    </location>
</feature>
<keyword evidence="3" id="KW-1185">Reference proteome</keyword>
<comment type="caution">
    <text evidence="2">The sequence shown here is derived from an EMBL/GenBank/DDBJ whole genome shotgun (WGS) entry which is preliminary data.</text>
</comment>
<keyword evidence="1" id="KW-0472">Membrane</keyword>
<dbReference type="OrthoDB" id="9099386at2"/>
<keyword evidence="1" id="KW-0812">Transmembrane</keyword>
<protein>
    <submittedName>
        <fullName evidence="2">Uncharacterized protein</fullName>
    </submittedName>
</protein>
<feature type="transmembrane region" description="Helical" evidence="1">
    <location>
        <begin position="84"/>
        <end position="105"/>
    </location>
</feature>
<evidence type="ECO:0000256" key="1">
    <source>
        <dbReference type="SAM" id="Phobius"/>
    </source>
</evidence>
<dbReference type="EMBL" id="SHKP01000005">
    <property type="protein sequence ID" value="RZU01255.1"/>
    <property type="molecule type" value="Genomic_DNA"/>
</dbReference>
<proteinExistence type="predicted"/>
<gene>
    <name evidence="2" type="ORF">EV670_1971</name>
</gene>
<feature type="transmembrane region" description="Helical" evidence="1">
    <location>
        <begin position="46"/>
        <end position="64"/>
    </location>
</feature>